<reference evidence="2 3" key="1">
    <citation type="submission" date="2019-10" db="EMBL/GenBank/DDBJ databases">
        <title>Nocardia macrotermitis sp. nov. and Nocardia aurantia sp. nov., isolated from the gut of fungus growing-termite Macrotermes natalensis.</title>
        <authorList>
            <person name="Benndorf R."/>
            <person name="Schwitalla J."/>
            <person name="Martin K."/>
            <person name="De Beer W."/>
            <person name="Kaster A.-K."/>
            <person name="Vollmers J."/>
            <person name="Poulsen M."/>
            <person name="Beemelmanns C."/>
        </authorList>
    </citation>
    <scope>NUCLEOTIDE SEQUENCE [LARGE SCALE GENOMIC DNA]</scope>
    <source>
        <strain evidence="2 3">RB20</strain>
    </source>
</reference>
<evidence type="ECO:0000313" key="2">
    <source>
        <dbReference type="EMBL" id="MQY18072.1"/>
    </source>
</evidence>
<dbReference type="Pfam" id="PF20275">
    <property type="entry name" value="CTD10"/>
    <property type="match status" value="1"/>
</dbReference>
<evidence type="ECO:0000313" key="3">
    <source>
        <dbReference type="Proteomes" id="UP000438448"/>
    </source>
</evidence>
<proteinExistence type="predicted"/>
<gene>
    <name evidence="2" type="ORF">NRB20_11410</name>
</gene>
<keyword evidence="3" id="KW-1185">Reference proteome</keyword>
<accession>A0A7K0CYP6</accession>
<dbReference type="AlphaFoldDB" id="A0A7K0CYP6"/>
<sequence>MGLYEREALLPQQRQYAQEKLRCLLETKSGAEFENLFHQLMELRHGDYMQVRTHGQLGDLGADGLRTGVRRLYACYAPETFDIGKVRAKFHSDVSSAIMHRPEQFDTFVFVHNDRRGGIHPVVSSLLVNAHTDFPDITFQQMGPNKLWIEAAYLDRVQMEHLIGEAIPINPVVYAIGLADIEPLLTHLAENRRPDAIVGSIPIPTVYKVDFNKLSQDARETLQSGRPYSYLVDEYYRGLLDPRERDEAAAAFRAYYHAMRSMHGDDTDEILWEMEGYVLGQERPRPSRGAAAKAVLAYFFDECDIFDVPPPGWRPTYPSGGAT</sequence>
<comment type="caution">
    <text evidence="2">The sequence shown here is derived from an EMBL/GenBank/DDBJ whole genome shotgun (WGS) entry which is preliminary data.</text>
</comment>
<protein>
    <recommendedName>
        <fullName evidence="1">ABC-three component systems C-terminal domain-containing protein</fullName>
    </recommendedName>
</protein>
<dbReference type="Proteomes" id="UP000438448">
    <property type="component" value="Unassembled WGS sequence"/>
</dbReference>
<dbReference type="InterPro" id="IPR046919">
    <property type="entry name" value="ABC-3C_CTD10"/>
</dbReference>
<name>A0A7K0CYP6_9NOCA</name>
<dbReference type="OrthoDB" id="596297at2"/>
<organism evidence="2 3">
    <name type="scientific">Nocardia macrotermitis</name>
    <dbReference type="NCBI Taxonomy" id="2585198"/>
    <lineage>
        <taxon>Bacteria</taxon>
        <taxon>Bacillati</taxon>
        <taxon>Actinomycetota</taxon>
        <taxon>Actinomycetes</taxon>
        <taxon>Mycobacteriales</taxon>
        <taxon>Nocardiaceae</taxon>
        <taxon>Nocardia</taxon>
    </lineage>
</organism>
<feature type="domain" description="ABC-three component systems C-terminal" evidence="1">
    <location>
        <begin position="180"/>
        <end position="306"/>
    </location>
</feature>
<dbReference type="EMBL" id="WEGK01000002">
    <property type="protein sequence ID" value="MQY18072.1"/>
    <property type="molecule type" value="Genomic_DNA"/>
</dbReference>
<dbReference type="RefSeq" id="WP_153408104.1">
    <property type="nucleotide sequence ID" value="NZ_WEGK01000002.1"/>
</dbReference>
<evidence type="ECO:0000259" key="1">
    <source>
        <dbReference type="Pfam" id="PF20275"/>
    </source>
</evidence>